<gene>
    <name evidence="2" type="ORF">KUTeg_003758</name>
</gene>
<feature type="non-terminal residue" evidence="2">
    <location>
        <position position="80"/>
    </location>
</feature>
<dbReference type="EMBL" id="JARBDR010000214">
    <property type="protein sequence ID" value="KAJ8318667.1"/>
    <property type="molecule type" value="Genomic_DNA"/>
</dbReference>
<evidence type="ECO:0000313" key="3">
    <source>
        <dbReference type="Proteomes" id="UP001217089"/>
    </source>
</evidence>
<evidence type="ECO:0000256" key="1">
    <source>
        <dbReference type="SAM" id="Phobius"/>
    </source>
</evidence>
<accession>A0ABQ9FN15</accession>
<name>A0ABQ9FN15_TEGGR</name>
<keyword evidence="1" id="KW-0812">Transmembrane</keyword>
<keyword evidence="1" id="KW-0472">Membrane</keyword>
<dbReference type="Proteomes" id="UP001217089">
    <property type="component" value="Unassembled WGS sequence"/>
</dbReference>
<sequence length="80" mass="9585">MVHKILELYCKLNSTEYHKVSNPLFNNTIVYNLQVLVSYYILHCLYLTNNINDMSKTSATFEKRFFFLVKQLNEMDKLEN</sequence>
<protein>
    <submittedName>
        <fullName evidence="2">Uncharacterized protein</fullName>
    </submittedName>
</protein>
<feature type="transmembrane region" description="Helical" evidence="1">
    <location>
        <begin position="29"/>
        <end position="48"/>
    </location>
</feature>
<evidence type="ECO:0000313" key="2">
    <source>
        <dbReference type="EMBL" id="KAJ8318667.1"/>
    </source>
</evidence>
<comment type="caution">
    <text evidence="2">The sequence shown here is derived from an EMBL/GenBank/DDBJ whole genome shotgun (WGS) entry which is preliminary data.</text>
</comment>
<proteinExistence type="predicted"/>
<keyword evidence="3" id="KW-1185">Reference proteome</keyword>
<reference evidence="2 3" key="1">
    <citation type="submission" date="2022-12" db="EMBL/GenBank/DDBJ databases">
        <title>Chromosome-level genome of Tegillarca granosa.</title>
        <authorList>
            <person name="Kim J."/>
        </authorList>
    </citation>
    <scope>NUCLEOTIDE SEQUENCE [LARGE SCALE GENOMIC DNA]</scope>
    <source>
        <strain evidence="2">Teg-2019</strain>
        <tissue evidence="2">Adductor muscle</tissue>
    </source>
</reference>
<keyword evidence="1" id="KW-1133">Transmembrane helix</keyword>
<organism evidence="2 3">
    <name type="scientific">Tegillarca granosa</name>
    <name type="common">Malaysian cockle</name>
    <name type="synonym">Anadara granosa</name>
    <dbReference type="NCBI Taxonomy" id="220873"/>
    <lineage>
        <taxon>Eukaryota</taxon>
        <taxon>Metazoa</taxon>
        <taxon>Spiralia</taxon>
        <taxon>Lophotrochozoa</taxon>
        <taxon>Mollusca</taxon>
        <taxon>Bivalvia</taxon>
        <taxon>Autobranchia</taxon>
        <taxon>Pteriomorphia</taxon>
        <taxon>Arcoida</taxon>
        <taxon>Arcoidea</taxon>
        <taxon>Arcidae</taxon>
        <taxon>Tegillarca</taxon>
    </lineage>
</organism>